<reference evidence="7" key="4">
    <citation type="submission" date="2017-11" db="EMBL/GenBank/DDBJ databases">
        <title>Complete genome sequence of Serratia sp. ATCC 39006.</title>
        <authorList>
            <person name="Hampton H.G."/>
            <person name="Jackson S.A."/>
            <person name="Jauregui R."/>
            <person name="Poulter G.T.M."/>
            <person name="Salmond G.P.C."/>
            <person name="Fineran P.C."/>
        </authorList>
    </citation>
    <scope>NUCLEOTIDE SEQUENCE</scope>
    <source>
        <strain evidence="7">ATCC 39006</strain>
    </source>
</reference>
<keyword evidence="8" id="KW-1185">Reference proteome</keyword>
<feature type="domain" description="Zinc finger DksA/TraR C4-type" evidence="5">
    <location>
        <begin position="35"/>
        <end position="63"/>
    </location>
</feature>
<protein>
    <submittedName>
        <fullName evidence="7">Conjugal transfer protein TraR</fullName>
    </submittedName>
</protein>
<dbReference type="InterPro" id="IPR012783">
    <property type="entry name" value="Znf_C4_TraR"/>
</dbReference>
<dbReference type="GO" id="GO:0008270">
    <property type="term" value="F:zinc ion binding"/>
    <property type="evidence" value="ECO:0007669"/>
    <property type="project" value="UniProtKB-KW"/>
</dbReference>
<dbReference type="AlphaFoldDB" id="A0A2I5TQD7"/>
<dbReference type="PANTHER" id="PTHR38777:SF1">
    <property type="entry name" value="DNAK SUPPRESSOR PROTEIN"/>
    <property type="match status" value="1"/>
</dbReference>
<evidence type="ECO:0000256" key="2">
    <source>
        <dbReference type="ARBA" id="ARBA00022771"/>
    </source>
</evidence>
<evidence type="ECO:0000256" key="1">
    <source>
        <dbReference type="ARBA" id="ARBA00022723"/>
    </source>
</evidence>
<evidence type="ECO:0000313" key="6">
    <source>
        <dbReference type="EMBL" id="AUH02446.1"/>
    </source>
</evidence>
<dbReference type="Gene3D" id="1.20.120.910">
    <property type="entry name" value="DksA, coiled-coil domain"/>
    <property type="match status" value="1"/>
</dbReference>
<dbReference type="Pfam" id="PF01258">
    <property type="entry name" value="zf-dskA_traR"/>
    <property type="match status" value="1"/>
</dbReference>
<dbReference type="KEGG" id="sera:Ser39006_007700"/>
<dbReference type="SUPFAM" id="SSF57716">
    <property type="entry name" value="Glucocorticoid receptor-like (DNA-binding domain)"/>
    <property type="match status" value="1"/>
</dbReference>
<evidence type="ECO:0000256" key="4">
    <source>
        <dbReference type="PROSITE-ProRule" id="PRU00510"/>
    </source>
</evidence>
<feature type="zinc finger region" description="dksA C4-type" evidence="4">
    <location>
        <begin position="35"/>
        <end position="59"/>
    </location>
</feature>
<evidence type="ECO:0000259" key="5">
    <source>
        <dbReference type="Pfam" id="PF01258"/>
    </source>
</evidence>
<keyword evidence="2" id="KW-0863">Zinc-finger</keyword>
<dbReference type="GO" id="GO:1900378">
    <property type="term" value="P:positive regulation of secondary metabolite biosynthetic process"/>
    <property type="evidence" value="ECO:0007669"/>
    <property type="project" value="TreeGrafter"/>
</dbReference>
<dbReference type="PROSITE" id="PS51128">
    <property type="entry name" value="ZF_DKSA_2"/>
    <property type="match status" value="1"/>
</dbReference>
<reference evidence="7" key="2">
    <citation type="submission" date="2013-09" db="EMBL/GenBank/DDBJ databases">
        <authorList>
            <person name="Wang G."/>
            <person name="Yang Y."/>
            <person name="Su Y."/>
        </authorList>
    </citation>
    <scope>NUCLEOTIDE SEQUENCE</scope>
    <source>
        <strain evidence="7">ATCC 39006</strain>
    </source>
</reference>
<dbReference type="NCBIfam" id="TIGR02419">
    <property type="entry name" value="C4_traR_proteo"/>
    <property type="match status" value="1"/>
</dbReference>
<gene>
    <name evidence="6" type="ORF">CWC46_07695</name>
    <name evidence="7" type="ORF">Ser39006_007700</name>
</gene>
<evidence type="ECO:0000313" key="7">
    <source>
        <dbReference type="EMBL" id="AUH06765.1"/>
    </source>
</evidence>
<dbReference type="Proteomes" id="UP000017700">
    <property type="component" value="Chromosome"/>
</dbReference>
<name>A0A2I5TQD7_SERS3</name>
<dbReference type="Proteomes" id="UP000233778">
    <property type="component" value="Chromosome"/>
</dbReference>
<reference evidence="7 8" key="1">
    <citation type="journal article" date="2013" name="Genome Announc.">
        <title>Draft genome sequence of Serratia sp. strain ATCC 39006, a model bacterium for analysis of the biosynthesis and regulation of prodigiosin, a carbapenem, and gas vesicles.</title>
        <authorList>
            <person name="Fineran P.C."/>
            <person name="Iglesias Cans M.C."/>
            <person name="Ramsay J.P."/>
            <person name="Wilf N.M."/>
            <person name="Cossyleon D."/>
            <person name="McNeil M.B."/>
            <person name="Williamson N.R."/>
            <person name="Monson R.E."/>
            <person name="Becher S.A."/>
            <person name="Stanton J.A."/>
            <person name="Brugger K."/>
            <person name="Brown S.D."/>
            <person name="Salmond G.P."/>
        </authorList>
    </citation>
    <scope>NUCLEOTIDE SEQUENCE [LARGE SCALE GENOMIC DNA]</scope>
    <source>
        <strain evidence="7">ATCC 39006</strain>
        <strain evidence="8">ATCC 39006 / SC 11482</strain>
    </source>
</reference>
<sequence>MADDIDRASETEDLQRSVAISSHRIDRTAVSATECKECGDAIEEARRIAVPGCTMCRDCQDQVESRNKHVKGGVA</sequence>
<evidence type="ECO:0000313" key="8">
    <source>
        <dbReference type="Proteomes" id="UP000017700"/>
    </source>
</evidence>
<evidence type="ECO:0000256" key="3">
    <source>
        <dbReference type="ARBA" id="ARBA00022833"/>
    </source>
</evidence>
<proteinExistence type="predicted"/>
<accession>A0A2I5TQD7</accession>
<reference evidence="6 9" key="3">
    <citation type="submission" date="2017-11" db="EMBL/GenBank/DDBJ databases">
        <title>Complete genome sequence of Serratia sp. ATCC 39006 LacA.</title>
        <authorList>
            <person name="Hampton H.G."/>
            <person name="Jackson S.A."/>
            <person name="Jauregui R."/>
            <person name="Poulter G.T.M."/>
            <person name="Salmond G.P.C."/>
            <person name="Fineran P.C."/>
        </authorList>
    </citation>
    <scope>NUCLEOTIDE SEQUENCE [LARGE SCALE GENOMIC DNA]</scope>
    <source>
        <strain evidence="6 9">ATCC 39006</strain>
    </source>
</reference>
<keyword evidence="3" id="KW-0862">Zinc</keyword>
<evidence type="ECO:0000313" key="9">
    <source>
        <dbReference type="Proteomes" id="UP000233778"/>
    </source>
</evidence>
<dbReference type="EMBL" id="CP025084">
    <property type="protein sequence ID" value="AUH06765.1"/>
    <property type="molecule type" value="Genomic_DNA"/>
</dbReference>
<dbReference type="EMBL" id="CP025085">
    <property type="protein sequence ID" value="AUH02446.1"/>
    <property type="molecule type" value="Genomic_DNA"/>
</dbReference>
<dbReference type="STRING" id="104623.Ser39006_04194"/>
<dbReference type="PANTHER" id="PTHR38777">
    <property type="entry name" value="FELS-2 PROPHAGE PROTEIN"/>
    <property type="match status" value="1"/>
</dbReference>
<dbReference type="OrthoDB" id="962301at2"/>
<keyword evidence="1" id="KW-0479">Metal-binding</keyword>
<organism evidence="7 8">
    <name type="scientific">Serratia sp. (strain ATCC 39006)</name>
    <name type="common">Prodigiosinella confusarubida</name>
    <dbReference type="NCBI Taxonomy" id="104623"/>
    <lineage>
        <taxon>Bacteria</taxon>
        <taxon>Pseudomonadati</taxon>
        <taxon>Pseudomonadota</taxon>
        <taxon>Gammaproteobacteria</taxon>
        <taxon>Enterobacterales</taxon>
        <taxon>Pectobacteriaceae</taxon>
        <taxon>Prodigiosinella</taxon>
    </lineage>
</organism>
<dbReference type="KEGG" id="serq:CWC46_07695"/>
<dbReference type="InterPro" id="IPR000962">
    <property type="entry name" value="Znf_DskA_TraR"/>
</dbReference>